<evidence type="ECO:0000313" key="2">
    <source>
        <dbReference type="Proteomes" id="UP000252517"/>
    </source>
</evidence>
<evidence type="ECO:0000313" key="1">
    <source>
        <dbReference type="EMBL" id="RCK54199.1"/>
    </source>
</evidence>
<protein>
    <submittedName>
        <fullName evidence="1">Uncharacterized protein</fullName>
    </submittedName>
</protein>
<comment type="caution">
    <text evidence="1">The sequence shown here is derived from an EMBL/GenBank/DDBJ whole genome shotgun (WGS) entry which is preliminary data.</text>
</comment>
<dbReference type="EMBL" id="JPWH01000001">
    <property type="protein sequence ID" value="RCK54199.1"/>
    <property type="molecule type" value="Genomic_DNA"/>
</dbReference>
<dbReference type="Proteomes" id="UP000252517">
    <property type="component" value="Unassembled WGS sequence"/>
</dbReference>
<sequence>MRKVFQKKTVEQPKRKVSEVLFLLGRKTKGNTDEILELLNQEGESKIDELIEILAQVVANQQKHEILLQKILNSKQG</sequence>
<proteinExistence type="predicted"/>
<name>A0A367XL85_9PROT</name>
<gene>
    <name evidence="1" type="ORF">TH25_02460</name>
</gene>
<organism evidence="1 2">
    <name type="scientific">Thalassospira profundimaris</name>
    <dbReference type="NCBI Taxonomy" id="502049"/>
    <lineage>
        <taxon>Bacteria</taxon>
        <taxon>Pseudomonadati</taxon>
        <taxon>Pseudomonadota</taxon>
        <taxon>Alphaproteobacteria</taxon>
        <taxon>Rhodospirillales</taxon>
        <taxon>Thalassospiraceae</taxon>
        <taxon>Thalassospira</taxon>
    </lineage>
</organism>
<dbReference type="AlphaFoldDB" id="A0A367XL85"/>
<reference evidence="1 2" key="1">
    <citation type="submission" date="2014-07" db="EMBL/GenBank/DDBJ databases">
        <title>Draft genome sequence of Thalassospira profundimaris S25-3-2.</title>
        <authorList>
            <person name="Lai Q."/>
            <person name="Shao Z."/>
        </authorList>
    </citation>
    <scope>NUCLEOTIDE SEQUENCE [LARGE SCALE GENOMIC DNA]</scope>
    <source>
        <strain evidence="1 2">S25-3-2</strain>
    </source>
</reference>
<accession>A0A367XL85</accession>